<sequence>PALPPLYSSALALFLRMLLLLHLQTHLSISTQGVRLLPFWFSFSPSPPSPLLHTFPLGRLFFGRSAHTKLRQPVRLSSRGQLEADFPGNVRRLCATTRRESFPHHCIIPPLNTHAQRLEGMQLG</sequence>
<name>A0A131Z9M0_RHIAP</name>
<proteinExistence type="predicted"/>
<dbReference type="AlphaFoldDB" id="A0A131Z9M0"/>
<feature type="signal peptide" evidence="1">
    <location>
        <begin position="1"/>
        <end position="33"/>
    </location>
</feature>
<evidence type="ECO:0000256" key="1">
    <source>
        <dbReference type="SAM" id="SignalP"/>
    </source>
</evidence>
<evidence type="ECO:0000313" key="2">
    <source>
        <dbReference type="EMBL" id="JAP87495.1"/>
    </source>
</evidence>
<evidence type="ECO:0008006" key="3">
    <source>
        <dbReference type="Google" id="ProtNLM"/>
    </source>
</evidence>
<reference evidence="2" key="1">
    <citation type="journal article" date="2016" name="Ticks Tick Borne Dis.">
        <title>De novo assembly and annotation of the salivary gland transcriptome of Rhipicephalus appendiculatus male and female ticks during blood feeding.</title>
        <authorList>
            <person name="de Castro M.H."/>
            <person name="de Klerk D."/>
            <person name="Pienaar R."/>
            <person name="Latif A.A."/>
            <person name="Rees D.J."/>
            <person name="Mans B.J."/>
        </authorList>
    </citation>
    <scope>NUCLEOTIDE SEQUENCE</scope>
    <source>
        <tissue evidence="2">Salivary glands</tissue>
    </source>
</reference>
<protein>
    <recommendedName>
        <fullName evidence="3">Secreted protein</fullName>
    </recommendedName>
</protein>
<keyword evidence="1" id="KW-0732">Signal</keyword>
<feature type="chain" id="PRO_5007287141" description="Secreted protein" evidence="1">
    <location>
        <begin position="34"/>
        <end position="124"/>
    </location>
</feature>
<accession>A0A131Z9M0</accession>
<organism evidence="2">
    <name type="scientific">Rhipicephalus appendiculatus</name>
    <name type="common">Brown ear tick</name>
    <dbReference type="NCBI Taxonomy" id="34631"/>
    <lineage>
        <taxon>Eukaryota</taxon>
        <taxon>Metazoa</taxon>
        <taxon>Ecdysozoa</taxon>
        <taxon>Arthropoda</taxon>
        <taxon>Chelicerata</taxon>
        <taxon>Arachnida</taxon>
        <taxon>Acari</taxon>
        <taxon>Parasitiformes</taxon>
        <taxon>Ixodida</taxon>
        <taxon>Ixodoidea</taxon>
        <taxon>Ixodidae</taxon>
        <taxon>Rhipicephalinae</taxon>
        <taxon>Rhipicephalus</taxon>
        <taxon>Rhipicephalus</taxon>
    </lineage>
</organism>
<dbReference type="EMBL" id="GEDV01001062">
    <property type="protein sequence ID" value="JAP87495.1"/>
    <property type="molecule type" value="Transcribed_RNA"/>
</dbReference>
<feature type="non-terminal residue" evidence="2">
    <location>
        <position position="1"/>
    </location>
</feature>